<keyword evidence="2" id="KW-1185">Reference proteome</keyword>
<dbReference type="AlphaFoldDB" id="A0A839U7D0"/>
<evidence type="ECO:0000313" key="2">
    <source>
        <dbReference type="Proteomes" id="UP000554520"/>
    </source>
</evidence>
<dbReference type="RefSeq" id="WP_183661270.1">
    <property type="nucleotide sequence ID" value="NZ_JACHXN010000003.1"/>
</dbReference>
<dbReference type="EMBL" id="JACHXN010000003">
    <property type="protein sequence ID" value="MBB3144892.1"/>
    <property type="molecule type" value="Genomic_DNA"/>
</dbReference>
<reference evidence="1 2" key="1">
    <citation type="submission" date="2020-08" db="EMBL/GenBank/DDBJ databases">
        <title>Genomic Encyclopedia of Type Strains, Phase III (KMG-III): the genomes of soil and plant-associated and newly described type strains.</title>
        <authorList>
            <person name="Whitman W."/>
        </authorList>
    </citation>
    <scope>NUCLEOTIDE SEQUENCE [LARGE SCALE GENOMIC DNA]</scope>
    <source>
        <strain evidence="1 2">CECT 7015</strain>
    </source>
</reference>
<organism evidence="1 2">
    <name type="scientific">Phyllobacterium trifolii</name>
    <dbReference type="NCBI Taxonomy" id="300193"/>
    <lineage>
        <taxon>Bacteria</taxon>
        <taxon>Pseudomonadati</taxon>
        <taxon>Pseudomonadota</taxon>
        <taxon>Alphaproteobacteria</taxon>
        <taxon>Hyphomicrobiales</taxon>
        <taxon>Phyllobacteriaceae</taxon>
        <taxon>Phyllobacterium</taxon>
    </lineage>
</organism>
<proteinExistence type="predicted"/>
<comment type="caution">
    <text evidence="1">The sequence shown here is derived from an EMBL/GenBank/DDBJ whole genome shotgun (WGS) entry which is preliminary data.</text>
</comment>
<sequence length="135" mass="15722">MNVIAHNFRRASALDPTGDSIARALAKFTKSPAQIENEKRLFRFREKRDLRNLIGAIRDERDLLSRLHCVGLEGFTEPPVSIDQALSRLERMYRVEKSHTGTPFASGNRFMAIKSRLFLARFFRRFHKQIWEFGA</sequence>
<evidence type="ECO:0000313" key="1">
    <source>
        <dbReference type="EMBL" id="MBB3144892.1"/>
    </source>
</evidence>
<accession>A0A839U7D0</accession>
<dbReference type="Proteomes" id="UP000554520">
    <property type="component" value="Unassembled WGS sequence"/>
</dbReference>
<name>A0A839U7D0_9HYPH</name>
<protein>
    <submittedName>
        <fullName evidence="1">Uncharacterized protein</fullName>
    </submittedName>
</protein>
<gene>
    <name evidence="1" type="ORF">FHS21_001293</name>
</gene>